<evidence type="ECO:0000313" key="2">
    <source>
        <dbReference type="EMBL" id="PKA50674.1"/>
    </source>
</evidence>
<evidence type="ECO:0000313" key="3">
    <source>
        <dbReference type="Proteomes" id="UP000236161"/>
    </source>
</evidence>
<accession>A0A2I0A560</accession>
<keyword evidence="3" id="KW-1185">Reference proteome</keyword>
<sequence length="166" mass="19133">MDSSTMQDQLEDSIDQYIFKKANSLDSKMTSSTRTLMYTQPFTGHEYIIDFLNGHSGRAKQAFRIEPHHFLELVKLFEDNGVLCSTRNMTSAEQLTIFLKIVGHCDVVREVCELLQHSNVTISRVFNKVLDEIYSVSSLFIKPRNSSEPDRFIVGSRYEPVFQVRT</sequence>
<protein>
    <recommendedName>
        <fullName evidence="1">DUF8040 domain-containing protein</fullName>
    </recommendedName>
</protein>
<dbReference type="OrthoDB" id="1851308at2759"/>
<dbReference type="Proteomes" id="UP000236161">
    <property type="component" value="Unassembled WGS sequence"/>
</dbReference>
<proteinExistence type="predicted"/>
<dbReference type="EMBL" id="KZ452022">
    <property type="protein sequence ID" value="PKA50674.1"/>
    <property type="molecule type" value="Genomic_DNA"/>
</dbReference>
<evidence type="ECO:0000259" key="1">
    <source>
        <dbReference type="Pfam" id="PF26138"/>
    </source>
</evidence>
<dbReference type="InterPro" id="IPR058353">
    <property type="entry name" value="DUF8040"/>
</dbReference>
<name>A0A2I0A560_9ASPA</name>
<reference evidence="2 3" key="1">
    <citation type="journal article" date="2017" name="Nature">
        <title>The Apostasia genome and the evolution of orchids.</title>
        <authorList>
            <person name="Zhang G.Q."/>
            <person name="Liu K.W."/>
            <person name="Li Z."/>
            <person name="Lohaus R."/>
            <person name="Hsiao Y.Y."/>
            <person name="Niu S.C."/>
            <person name="Wang J.Y."/>
            <person name="Lin Y.C."/>
            <person name="Xu Q."/>
            <person name="Chen L.J."/>
            <person name="Yoshida K."/>
            <person name="Fujiwara S."/>
            <person name="Wang Z.W."/>
            <person name="Zhang Y.Q."/>
            <person name="Mitsuda N."/>
            <person name="Wang M."/>
            <person name="Liu G.H."/>
            <person name="Pecoraro L."/>
            <person name="Huang H.X."/>
            <person name="Xiao X.J."/>
            <person name="Lin M."/>
            <person name="Wu X.Y."/>
            <person name="Wu W.L."/>
            <person name="Chen Y.Y."/>
            <person name="Chang S.B."/>
            <person name="Sakamoto S."/>
            <person name="Ohme-Takagi M."/>
            <person name="Yagi M."/>
            <person name="Zeng S.J."/>
            <person name="Shen C.Y."/>
            <person name="Yeh C.M."/>
            <person name="Luo Y.B."/>
            <person name="Tsai W.C."/>
            <person name="Van de Peer Y."/>
            <person name="Liu Z.J."/>
        </authorList>
    </citation>
    <scope>NUCLEOTIDE SEQUENCE [LARGE SCALE GENOMIC DNA]</scope>
    <source>
        <strain evidence="3">cv. Shenzhen</strain>
        <tissue evidence="2">Stem</tissue>
    </source>
</reference>
<gene>
    <name evidence="2" type="ORF">AXF42_Ash018013</name>
</gene>
<dbReference type="AlphaFoldDB" id="A0A2I0A560"/>
<dbReference type="Pfam" id="PF26138">
    <property type="entry name" value="DUF8040"/>
    <property type="match status" value="1"/>
</dbReference>
<dbReference type="STRING" id="1088818.A0A2I0A560"/>
<organism evidence="2 3">
    <name type="scientific">Apostasia shenzhenica</name>
    <dbReference type="NCBI Taxonomy" id="1088818"/>
    <lineage>
        <taxon>Eukaryota</taxon>
        <taxon>Viridiplantae</taxon>
        <taxon>Streptophyta</taxon>
        <taxon>Embryophyta</taxon>
        <taxon>Tracheophyta</taxon>
        <taxon>Spermatophyta</taxon>
        <taxon>Magnoliopsida</taxon>
        <taxon>Liliopsida</taxon>
        <taxon>Asparagales</taxon>
        <taxon>Orchidaceae</taxon>
        <taxon>Apostasioideae</taxon>
        <taxon>Apostasia</taxon>
    </lineage>
</organism>
<feature type="domain" description="DUF8040" evidence="1">
    <location>
        <begin position="40"/>
        <end position="134"/>
    </location>
</feature>